<comment type="cofactor">
    <cofactor evidence="1">
        <name>FAD</name>
        <dbReference type="ChEBI" id="CHEBI:57692"/>
    </cofactor>
</comment>
<evidence type="ECO:0000256" key="2">
    <source>
        <dbReference type="ARBA" id="ARBA00022630"/>
    </source>
</evidence>
<dbReference type="PROSITE" id="PS51085">
    <property type="entry name" value="2FE2S_FER_2"/>
    <property type="match status" value="1"/>
</dbReference>
<dbReference type="InterPro" id="IPR001709">
    <property type="entry name" value="Flavoprot_Pyr_Nucl_cyt_Rdtase"/>
</dbReference>
<dbReference type="Pfam" id="PF00970">
    <property type="entry name" value="FAD_binding_6"/>
    <property type="match status" value="1"/>
</dbReference>
<dbReference type="Gene3D" id="2.40.30.10">
    <property type="entry name" value="Translation factors"/>
    <property type="match status" value="1"/>
</dbReference>
<evidence type="ECO:0000256" key="8">
    <source>
        <dbReference type="ARBA" id="ARBA00023014"/>
    </source>
</evidence>
<keyword evidence="3" id="KW-0001">2Fe-2S</keyword>
<dbReference type="InterPro" id="IPR039261">
    <property type="entry name" value="FNR_nucleotide-bd"/>
</dbReference>
<dbReference type="InterPro" id="IPR050415">
    <property type="entry name" value="MRET"/>
</dbReference>
<dbReference type="AlphaFoldDB" id="A0A916U0H0"/>
<keyword evidence="2" id="KW-0285">Flavoprotein</keyword>
<evidence type="ECO:0000313" key="11">
    <source>
        <dbReference type="EMBL" id="GGC51398.1"/>
    </source>
</evidence>
<dbReference type="InterPro" id="IPR036010">
    <property type="entry name" value="2Fe-2S_ferredoxin-like_sf"/>
</dbReference>
<dbReference type="CDD" id="cd06214">
    <property type="entry name" value="PA_degradation_oxidoreductase_like"/>
    <property type="match status" value="1"/>
</dbReference>
<keyword evidence="4" id="KW-0479">Metal-binding</keyword>
<dbReference type="InterPro" id="IPR008333">
    <property type="entry name" value="Cbr1-like_FAD-bd_dom"/>
</dbReference>
<dbReference type="Gene3D" id="3.40.50.80">
    <property type="entry name" value="Nucleotide-binding domain of ferredoxin-NADP reductase (FNR) module"/>
    <property type="match status" value="1"/>
</dbReference>
<evidence type="ECO:0000256" key="4">
    <source>
        <dbReference type="ARBA" id="ARBA00022723"/>
    </source>
</evidence>
<keyword evidence="12" id="KW-1185">Reference proteome</keyword>
<dbReference type="Gene3D" id="3.10.20.30">
    <property type="match status" value="1"/>
</dbReference>
<evidence type="ECO:0000313" key="12">
    <source>
        <dbReference type="Proteomes" id="UP000651668"/>
    </source>
</evidence>
<evidence type="ECO:0000256" key="6">
    <source>
        <dbReference type="ARBA" id="ARBA00023002"/>
    </source>
</evidence>
<keyword evidence="7" id="KW-0408">Iron</keyword>
<evidence type="ECO:0000259" key="9">
    <source>
        <dbReference type="PROSITE" id="PS51085"/>
    </source>
</evidence>
<keyword evidence="5" id="KW-0274">FAD</keyword>
<reference evidence="11" key="2">
    <citation type="submission" date="2020-09" db="EMBL/GenBank/DDBJ databases">
        <authorList>
            <person name="Sun Q."/>
            <person name="Zhou Y."/>
        </authorList>
    </citation>
    <scope>NUCLEOTIDE SEQUENCE</scope>
    <source>
        <strain evidence="11">CGMCC 1.15343</strain>
    </source>
</reference>
<dbReference type="SUPFAM" id="SSF52343">
    <property type="entry name" value="Ferredoxin reductase-like, C-terminal NADP-linked domain"/>
    <property type="match status" value="1"/>
</dbReference>
<dbReference type="InterPro" id="IPR012675">
    <property type="entry name" value="Beta-grasp_dom_sf"/>
</dbReference>
<evidence type="ECO:0000256" key="7">
    <source>
        <dbReference type="ARBA" id="ARBA00023004"/>
    </source>
</evidence>
<keyword evidence="6" id="KW-0560">Oxidoreductase</keyword>
<dbReference type="RefSeq" id="WP_188624856.1">
    <property type="nucleotide sequence ID" value="NZ_BMIL01000001.1"/>
</dbReference>
<protein>
    <submittedName>
        <fullName evidence="11">Flavodoxin reductase</fullName>
    </submittedName>
</protein>
<dbReference type="SUPFAM" id="SSF63380">
    <property type="entry name" value="Riboflavin synthase domain-like"/>
    <property type="match status" value="1"/>
</dbReference>
<accession>A0A916U0H0</accession>
<dbReference type="Pfam" id="PF00175">
    <property type="entry name" value="NAD_binding_1"/>
    <property type="match status" value="1"/>
</dbReference>
<reference evidence="11" key="1">
    <citation type="journal article" date="2014" name="Int. J. Syst. Evol. Microbiol.">
        <title>Complete genome sequence of Corynebacterium casei LMG S-19264T (=DSM 44701T), isolated from a smear-ripened cheese.</title>
        <authorList>
            <consortium name="US DOE Joint Genome Institute (JGI-PGF)"/>
            <person name="Walter F."/>
            <person name="Albersmeier A."/>
            <person name="Kalinowski J."/>
            <person name="Ruckert C."/>
        </authorList>
    </citation>
    <scope>NUCLEOTIDE SEQUENCE</scope>
    <source>
        <strain evidence="11">CGMCC 1.15343</strain>
    </source>
</reference>
<dbReference type="GO" id="GO:0051537">
    <property type="term" value="F:2 iron, 2 sulfur cluster binding"/>
    <property type="evidence" value="ECO:0007669"/>
    <property type="project" value="UniProtKB-KW"/>
</dbReference>
<dbReference type="PRINTS" id="PR00406">
    <property type="entry name" value="CYTB5RDTASE"/>
</dbReference>
<dbReference type="PRINTS" id="PR00371">
    <property type="entry name" value="FPNCR"/>
</dbReference>
<dbReference type="SUPFAM" id="SSF54292">
    <property type="entry name" value="2Fe-2S ferredoxin-like"/>
    <property type="match status" value="1"/>
</dbReference>
<dbReference type="GO" id="GO:0046872">
    <property type="term" value="F:metal ion binding"/>
    <property type="evidence" value="ECO:0007669"/>
    <property type="project" value="UniProtKB-KW"/>
</dbReference>
<dbReference type="PANTHER" id="PTHR47354">
    <property type="entry name" value="NADH OXIDOREDUCTASE HCR"/>
    <property type="match status" value="1"/>
</dbReference>
<evidence type="ECO:0000259" key="10">
    <source>
        <dbReference type="PROSITE" id="PS51384"/>
    </source>
</evidence>
<feature type="domain" description="2Fe-2S ferredoxin-type" evidence="9">
    <location>
        <begin position="262"/>
        <end position="350"/>
    </location>
</feature>
<dbReference type="InterPro" id="IPR001041">
    <property type="entry name" value="2Fe-2S_ferredoxin-type"/>
</dbReference>
<dbReference type="CDD" id="cd00207">
    <property type="entry name" value="fer2"/>
    <property type="match status" value="1"/>
</dbReference>
<dbReference type="EMBL" id="BMIL01000001">
    <property type="protein sequence ID" value="GGC51398.1"/>
    <property type="molecule type" value="Genomic_DNA"/>
</dbReference>
<gene>
    <name evidence="11" type="primary">paaE</name>
    <name evidence="11" type="ORF">GCM10011387_01000</name>
</gene>
<dbReference type="InterPro" id="IPR017938">
    <property type="entry name" value="Riboflavin_synthase-like_b-brl"/>
</dbReference>
<dbReference type="PROSITE" id="PS51384">
    <property type="entry name" value="FAD_FR"/>
    <property type="match status" value="1"/>
</dbReference>
<evidence type="ECO:0000256" key="5">
    <source>
        <dbReference type="ARBA" id="ARBA00022827"/>
    </source>
</evidence>
<dbReference type="GO" id="GO:0050660">
    <property type="term" value="F:flavin adenine dinucleotide binding"/>
    <property type="evidence" value="ECO:0007669"/>
    <property type="project" value="TreeGrafter"/>
</dbReference>
<feature type="domain" description="FAD-binding FR-type" evidence="10">
    <location>
        <begin position="1"/>
        <end position="103"/>
    </location>
</feature>
<keyword evidence="8" id="KW-0411">Iron-sulfur</keyword>
<dbReference type="InterPro" id="IPR001433">
    <property type="entry name" value="OxRdtase_FAD/NAD-bd"/>
</dbReference>
<evidence type="ECO:0000256" key="1">
    <source>
        <dbReference type="ARBA" id="ARBA00001974"/>
    </source>
</evidence>
<evidence type="ECO:0000256" key="3">
    <source>
        <dbReference type="ARBA" id="ARBA00022714"/>
    </source>
</evidence>
<name>A0A916U0H0_9SPHI</name>
<dbReference type="InterPro" id="IPR006058">
    <property type="entry name" value="2Fe2S_fd_BS"/>
</dbReference>
<organism evidence="11 12">
    <name type="scientific">Pedobacter quisquiliarum</name>
    <dbReference type="NCBI Taxonomy" id="1834438"/>
    <lineage>
        <taxon>Bacteria</taxon>
        <taxon>Pseudomonadati</taxon>
        <taxon>Bacteroidota</taxon>
        <taxon>Sphingobacteriia</taxon>
        <taxon>Sphingobacteriales</taxon>
        <taxon>Sphingobacteriaceae</taxon>
        <taxon>Pedobacter</taxon>
    </lineage>
</organism>
<dbReference type="PROSITE" id="PS00197">
    <property type="entry name" value="2FE2S_FER_1"/>
    <property type="match status" value="1"/>
</dbReference>
<proteinExistence type="predicted"/>
<dbReference type="GO" id="GO:0016491">
    <property type="term" value="F:oxidoreductase activity"/>
    <property type="evidence" value="ECO:0007669"/>
    <property type="project" value="UniProtKB-KW"/>
</dbReference>
<sequence length="350" mass="40164">MKYLSLKIAEISQQPGDNLVIKFEKTAAPVEYLAGQFLTFIFNINNKEIRRSYSLFSSPGTDEVLSIAVKLVENGEISRHLHHKTRVGDVLTAVAPNGIFTYLPYQNIQRTVFLFAAGVGITPIFSIMKTALLEENESKIILVYSNRSVADALFYEEIQDWERRYPERLKVIYFFSDAKNIMMARLNKFMIEQIVVENMEFDPQQALFYTCGPIDYMVNCRIVLLSLKYSIDQIKRETYYIPEDEQDEDDTTEKKVADKNTYKVILDWKQNTYEIEVPYYKRILEVALDQNINIPYSCTGGICSTCTSTCVSGGVRMDYNEVLTDDEIEKGRVLLCTGHPTANNTRIIIG</sequence>
<comment type="caution">
    <text evidence="11">The sequence shown here is derived from an EMBL/GenBank/DDBJ whole genome shotgun (WGS) entry which is preliminary data.</text>
</comment>
<dbReference type="PANTHER" id="PTHR47354:SF8">
    <property type="entry name" value="1,2-PHENYLACETYL-COA EPOXIDASE, SUBUNIT E"/>
    <property type="match status" value="1"/>
</dbReference>
<dbReference type="Proteomes" id="UP000651668">
    <property type="component" value="Unassembled WGS sequence"/>
</dbReference>
<dbReference type="Pfam" id="PF00111">
    <property type="entry name" value="Fer2"/>
    <property type="match status" value="1"/>
</dbReference>
<dbReference type="InterPro" id="IPR017927">
    <property type="entry name" value="FAD-bd_FR_type"/>
</dbReference>